<dbReference type="Proteomes" id="UP000789920">
    <property type="component" value="Unassembled WGS sequence"/>
</dbReference>
<accession>A0ACA9RH52</accession>
<evidence type="ECO:0000313" key="2">
    <source>
        <dbReference type="Proteomes" id="UP000789920"/>
    </source>
</evidence>
<organism evidence="1 2">
    <name type="scientific">Racocetra persica</name>
    <dbReference type="NCBI Taxonomy" id="160502"/>
    <lineage>
        <taxon>Eukaryota</taxon>
        <taxon>Fungi</taxon>
        <taxon>Fungi incertae sedis</taxon>
        <taxon>Mucoromycota</taxon>
        <taxon>Glomeromycotina</taxon>
        <taxon>Glomeromycetes</taxon>
        <taxon>Diversisporales</taxon>
        <taxon>Gigasporaceae</taxon>
        <taxon>Racocetra</taxon>
    </lineage>
</organism>
<reference evidence="1" key="1">
    <citation type="submission" date="2021-06" db="EMBL/GenBank/DDBJ databases">
        <authorList>
            <person name="Kallberg Y."/>
            <person name="Tangrot J."/>
            <person name="Rosling A."/>
        </authorList>
    </citation>
    <scope>NUCLEOTIDE SEQUENCE</scope>
    <source>
        <strain evidence="1">MA461A</strain>
    </source>
</reference>
<proteinExistence type="predicted"/>
<protein>
    <submittedName>
        <fullName evidence="1">9826_t:CDS:1</fullName>
    </submittedName>
</protein>
<comment type="caution">
    <text evidence="1">The sequence shown here is derived from an EMBL/GenBank/DDBJ whole genome shotgun (WGS) entry which is preliminary data.</text>
</comment>
<keyword evidence="2" id="KW-1185">Reference proteome</keyword>
<evidence type="ECO:0000313" key="1">
    <source>
        <dbReference type="EMBL" id="CAG8794213.1"/>
    </source>
</evidence>
<gene>
    <name evidence="1" type="ORF">RPERSI_LOCUS19716</name>
</gene>
<feature type="non-terminal residue" evidence="1">
    <location>
        <position position="1"/>
    </location>
</feature>
<name>A0ACA9RH52_9GLOM</name>
<sequence>IHESTDDEVANDRQQTDEMNEIEDTTAIQIQSDTSGASLHHNPEASDDIMNNPEESINNYKDGEKHLDQKKARLNLPRSLKRKERMRYSSSKTESDVYQQISDFSEASLELEQFPKTIKAAPNF</sequence>
<dbReference type="EMBL" id="CAJVQC010054470">
    <property type="protein sequence ID" value="CAG8794213.1"/>
    <property type="molecule type" value="Genomic_DNA"/>
</dbReference>